<comment type="activity regulation">
    <text evidence="10">Na(+) is not transported, but it plays an essential structural role and its presence is essential for fluoride channel function.</text>
</comment>
<feature type="region of interest" description="Disordered" evidence="11">
    <location>
        <begin position="1"/>
        <end position="28"/>
    </location>
</feature>
<evidence type="ECO:0000256" key="10">
    <source>
        <dbReference type="HAMAP-Rule" id="MF_00454"/>
    </source>
</evidence>
<keyword evidence="2 10" id="KW-1003">Cell membrane</keyword>
<evidence type="ECO:0000256" key="3">
    <source>
        <dbReference type="ARBA" id="ARBA00022692"/>
    </source>
</evidence>
<evidence type="ECO:0000256" key="7">
    <source>
        <dbReference type="ARBA" id="ARBA00035120"/>
    </source>
</evidence>
<comment type="function">
    <text evidence="9 10">Fluoride-specific ion channel. Important for reducing fluoride concentration in the cell, thus reducing its toxicity.</text>
</comment>
<evidence type="ECO:0000256" key="6">
    <source>
        <dbReference type="ARBA" id="ARBA00023303"/>
    </source>
</evidence>
<name>A0ABV1K2E7_9PSEU</name>
<keyword evidence="3 10" id="KW-0812">Transmembrane</keyword>
<evidence type="ECO:0000313" key="13">
    <source>
        <dbReference type="Proteomes" id="UP001464923"/>
    </source>
</evidence>
<feature type="binding site" evidence="10">
    <location>
        <position position="108"/>
    </location>
    <ligand>
        <name>Na(+)</name>
        <dbReference type="ChEBI" id="CHEBI:29101"/>
        <note>structural</note>
    </ligand>
</feature>
<feature type="transmembrane region" description="Helical" evidence="10">
    <location>
        <begin position="62"/>
        <end position="85"/>
    </location>
</feature>
<gene>
    <name evidence="10 12" type="primary">crcB</name>
    <name evidence="10" type="synonym">fluC</name>
    <name evidence="12" type="ORF">WHI96_26700</name>
</gene>
<keyword evidence="5 10" id="KW-0472">Membrane</keyword>
<evidence type="ECO:0000256" key="9">
    <source>
        <dbReference type="ARBA" id="ARBA00049940"/>
    </source>
</evidence>
<keyword evidence="10" id="KW-0813">Transport</keyword>
<feature type="transmembrane region" description="Helical" evidence="10">
    <location>
        <begin position="127"/>
        <end position="150"/>
    </location>
</feature>
<dbReference type="Proteomes" id="UP001464923">
    <property type="component" value="Unassembled WGS sequence"/>
</dbReference>
<evidence type="ECO:0000313" key="12">
    <source>
        <dbReference type="EMBL" id="MEQ3542404.1"/>
    </source>
</evidence>
<evidence type="ECO:0000256" key="1">
    <source>
        <dbReference type="ARBA" id="ARBA00004651"/>
    </source>
</evidence>
<comment type="subcellular location">
    <subcellularLocation>
        <location evidence="1 10">Cell membrane</location>
        <topology evidence="1 10">Multi-pass membrane protein</topology>
    </subcellularLocation>
</comment>
<keyword evidence="10" id="KW-0406">Ion transport</keyword>
<evidence type="ECO:0000256" key="11">
    <source>
        <dbReference type="SAM" id="MobiDB-lite"/>
    </source>
</evidence>
<reference evidence="12 13" key="1">
    <citation type="submission" date="2024-03" db="EMBL/GenBank/DDBJ databases">
        <title>Draft genome sequence of Pseudonocardia tropica JCM 19149.</title>
        <authorList>
            <person name="Butdee W."/>
            <person name="Duangmal K."/>
        </authorList>
    </citation>
    <scope>NUCLEOTIDE SEQUENCE [LARGE SCALE GENOMIC DNA]</scope>
    <source>
        <strain evidence="12 13">JCM 19149</strain>
    </source>
</reference>
<feature type="binding site" evidence="10">
    <location>
        <position position="105"/>
    </location>
    <ligand>
        <name>Na(+)</name>
        <dbReference type="ChEBI" id="CHEBI:29101"/>
        <note>structural</note>
    </ligand>
</feature>
<keyword evidence="10" id="KW-0479">Metal-binding</keyword>
<proteinExistence type="inferred from homology"/>
<evidence type="ECO:0000256" key="4">
    <source>
        <dbReference type="ARBA" id="ARBA00022989"/>
    </source>
</evidence>
<sequence length="163" mass="16383">MVSEQPVADGADGACPVEQAGPPVTTPSSRRWPVLAAVATGGVVGAEARFVIGVAFPQPSGGWPWTTFLVNVSGCLLIGVLLTVLSELTVPHPLLRPLLGVGVLGGYTTFSTYAVDVVALVDAGRPVVALGYVVATPLAAVAACVLGVAVTRRAAGRTGGEPE</sequence>
<dbReference type="Pfam" id="PF02537">
    <property type="entry name" value="CRCB"/>
    <property type="match status" value="1"/>
</dbReference>
<evidence type="ECO:0000256" key="2">
    <source>
        <dbReference type="ARBA" id="ARBA00022475"/>
    </source>
</evidence>
<keyword evidence="10" id="KW-0915">Sodium</keyword>
<keyword evidence="4 10" id="KW-1133">Transmembrane helix</keyword>
<comment type="caution">
    <text evidence="12">The sequence shown here is derived from an EMBL/GenBank/DDBJ whole genome shotgun (WGS) entry which is preliminary data.</text>
</comment>
<dbReference type="PANTHER" id="PTHR28259">
    <property type="entry name" value="FLUORIDE EXPORT PROTEIN 1-RELATED"/>
    <property type="match status" value="1"/>
</dbReference>
<comment type="similarity">
    <text evidence="7 10">Belongs to the fluoride channel Fluc/FEX (TC 1.A.43) family.</text>
</comment>
<dbReference type="HAMAP" id="MF_00454">
    <property type="entry name" value="FluC"/>
    <property type="match status" value="1"/>
</dbReference>
<evidence type="ECO:0000256" key="5">
    <source>
        <dbReference type="ARBA" id="ARBA00023136"/>
    </source>
</evidence>
<keyword evidence="6 10" id="KW-0407">Ion channel</keyword>
<organism evidence="12 13">
    <name type="scientific">Pseudonocardia tropica</name>
    <dbReference type="NCBI Taxonomy" id="681289"/>
    <lineage>
        <taxon>Bacteria</taxon>
        <taxon>Bacillati</taxon>
        <taxon>Actinomycetota</taxon>
        <taxon>Actinomycetes</taxon>
        <taxon>Pseudonocardiales</taxon>
        <taxon>Pseudonocardiaceae</taxon>
        <taxon>Pseudonocardia</taxon>
    </lineage>
</organism>
<dbReference type="PANTHER" id="PTHR28259:SF1">
    <property type="entry name" value="FLUORIDE EXPORT PROTEIN 1-RELATED"/>
    <property type="match status" value="1"/>
</dbReference>
<feature type="transmembrane region" description="Helical" evidence="10">
    <location>
        <begin position="97"/>
        <end position="115"/>
    </location>
</feature>
<comment type="catalytic activity">
    <reaction evidence="8">
        <text>fluoride(in) = fluoride(out)</text>
        <dbReference type="Rhea" id="RHEA:76159"/>
        <dbReference type="ChEBI" id="CHEBI:17051"/>
    </reaction>
    <physiologicalReaction direction="left-to-right" evidence="8">
        <dbReference type="Rhea" id="RHEA:76160"/>
    </physiologicalReaction>
</comment>
<dbReference type="EMBL" id="JBEDNP010000036">
    <property type="protein sequence ID" value="MEQ3542404.1"/>
    <property type="molecule type" value="Genomic_DNA"/>
</dbReference>
<dbReference type="NCBIfam" id="TIGR00494">
    <property type="entry name" value="crcB"/>
    <property type="match status" value="1"/>
</dbReference>
<keyword evidence="13" id="KW-1185">Reference proteome</keyword>
<dbReference type="InterPro" id="IPR003691">
    <property type="entry name" value="FluC"/>
</dbReference>
<accession>A0ABV1K2E7</accession>
<evidence type="ECO:0000256" key="8">
    <source>
        <dbReference type="ARBA" id="ARBA00035585"/>
    </source>
</evidence>
<protein>
    <recommendedName>
        <fullName evidence="10">Fluoride-specific ion channel FluC</fullName>
    </recommendedName>
</protein>